<proteinExistence type="predicted"/>
<dbReference type="SUPFAM" id="SSF47413">
    <property type="entry name" value="lambda repressor-like DNA-binding domains"/>
    <property type="match status" value="1"/>
</dbReference>
<evidence type="ECO:0000256" key="1">
    <source>
        <dbReference type="SAM" id="MobiDB-lite"/>
    </source>
</evidence>
<dbReference type="Pfam" id="PF13560">
    <property type="entry name" value="HTH_31"/>
    <property type="match status" value="1"/>
</dbReference>
<keyword evidence="2" id="KW-0472">Membrane</keyword>
<dbReference type="InterPro" id="IPR010982">
    <property type="entry name" value="Lambda_DNA-bd_dom_sf"/>
</dbReference>
<dbReference type="GO" id="GO:0003677">
    <property type="term" value="F:DNA binding"/>
    <property type="evidence" value="ECO:0007669"/>
    <property type="project" value="InterPro"/>
</dbReference>
<feature type="region of interest" description="Disordered" evidence="1">
    <location>
        <begin position="167"/>
        <end position="243"/>
    </location>
</feature>
<gene>
    <name evidence="4" type="ordered locus">Caci_8397</name>
</gene>
<dbReference type="SMART" id="SM00530">
    <property type="entry name" value="HTH_XRE"/>
    <property type="match status" value="1"/>
</dbReference>
<protein>
    <submittedName>
        <fullName evidence="4">Transcriptional regulator, XRE family</fullName>
    </submittedName>
</protein>
<feature type="transmembrane region" description="Helical" evidence="2">
    <location>
        <begin position="146"/>
        <end position="168"/>
    </location>
</feature>
<dbReference type="OrthoDB" id="3359627at2"/>
<dbReference type="EMBL" id="CP001700">
    <property type="protein sequence ID" value="ACU77220.1"/>
    <property type="molecule type" value="Genomic_DNA"/>
</dbReference>
<feature type="compositionally biased region" description="Gly residues" evidence="1">
    <location>
        <begin position="1"/>
        <end position="17"/>
    </location>
</feature>
<name>C7PWW3_CATAD</name>
<reference evidence="4 5" key="1">
    <citation type="journal article" date="2009" name="Stand. Genomic Sci.">
        <title>Complete genome sequence of Catenulispora acidiphila type strain (ID 139908).</title>
        <authorList>
            <person name="Copeland A."/>
            <person name="Lapidus A."/>
            <person name="Glavina Del Rio T."/>
            <person name="Nolan M."/>
            <person name="Lucas S."/>
            <person name="Chen F."/>
            <person name="Tice H."/>
            <person name="Cheng J.F."/>
            <person name="Bruce D."/>
            <person name="Goodwin L."/>
            <person name="Pitluck S."/>
            <person name="Mikhailova N."/>
            <person name="Pati A."/>
            <person name="Ivanova N."/>
            <person name="Mavromatis K."/>
            <person name="Chen A."/>
            <person name="Palaniappan K."/>
            <person name="Chain P."/>
            <person name="Land M."/>
            <person name="Hauser L."/>
            <person name="Chang Y.J."/>
            <person name="Jeffries C.D."/>
            <person name="Chertkov O."/>
            <person name="Brettin T."/>
            <person name="Detter J.C."/>
            <person name="Han C."/>
            <person name="Ali Z."/>
            <person name="Tindall B.J."/>
            <person name="Goker M."/>
            <person name="Bristow J."/>
            <person name="Eisen J.A."/>
            <person name="Markowitz V."/>
            <person name="Hugenholtz P."/>
            <person name="Kyrpides N.C."/>
            <person name="Klenk H.P."/>
        </authorList>
    </citation>
    <scope>NUCLEOTIDE SEQUENCE [LARGE SCALE GENOMIC DNA]</scope>
    <source>
        <strain evidence="5">DSM 44928 / JCM 14897 / NBRC 102108 / NRRL B-24433 / ID139908</strain>
    </source>
</reference>
<dbReference type="CDD" id="cd00093">
    <property type="entry name" value="HTH_XRE"/>
    <property type="match status" value="1"/>
</dbReference>
<sequence>MSCGLGTGTGRRSGTGGNRVVSGPEDFAALLGDLKERSGLSYGVLAKRLHVGTSTLHRYVQGETVPPEYGVIEKFARLTGASATEMATLYRLWMAAGEARSSTVAEAVSVVPPAPPAPPVSPVEDSSGDSSIATTPSPVSRRRRRLLPALAVLAVVGVGAAVAGVAFASSPGSNSDRTAASTVSSSTSSPLQSSSSLQSPPSASAPSSSSTGAATGSSASSAPSNSSSSTSPSTSPSTSSAPPIAVTIRPYQWEDKCEQWYLLNKKPGEVPPPPTEADARGWASALGAVSAGTMKIELSVQGTSSSTVVLQGLHVRTVSKAAPLPWSAYSMASGCGGGLMPVSFSINLDADRPLASPKAGQQGDNVVRAEDFPFEVSESDPQVLTVYAHAHTVNAAWYLELDWSSGSRTGTVRIDDHGKPFQTSGAQGRPIYDYDTSSNDWEPDTTAVVQ</sequence>
<feature type="region of interest" description="Disordered" evidence="1">
    <location>
        <begin position="414"/>
        <end position="450"/>
    </location>
</feature>
<dbReference type="AlphaFoldDB" id="C7PWW3"/>
<dbReference type="eggNOG" id="COG1813">
    <property type="taxonomic scope" value="Bacteria"/>
</dbReference>
<feature type="region of interest" description="Disordered" evidence="1">
    <location>
        <begin position="1"/>
        <end position="22"/>
    </location>
</feature>
<evidence type="ECO:0000313" key="4">
    <source>
        <dbReference type="EMBL" id="ACU77220.1"/>
    </source>
</evidence>
<keyword evidence="2" id="KW-0812">Transmembrane</keyword>
<evidence type="ECO:0000256" key="2">
    <source>
        <dbReference type="SAM" id="Phobius"/>
    </source>
</evidence>
<evidence type="ECO:0000259" key="3">
    <source>
        <dbReference type="SMART" id="SM00530"/>
    </source>
</evidence>
<evidence type="ECO:0000313" key="5">
    <source>
        <dbReference type="Proteomes" id="UP000000851"/>
    </source>
</evidence>
<organism evidence="4 5">
    <name type="scientific">Catenulispora acidiphila (strain DSM 44928 / JCM 14897 / NBRC 102108 / NRRL B-24433 / ID139908)</name>
    <dbReference type="NCBI Taxonomy" id="479433"/>
    <lineage>
        <taxon>Bacteria</taxon>
        <taxon>Bacillati</taxon>
        <taxon>Actinomycetota</taxon>
        <taxon>Actinomycetes</taxon>
        <taxon>Catenulisporales</taxon>
        <taxon>Catenulisporaceae</taxon>
        <taxon>Catenulispora</taxon>
    </lineage>
</organism>
<dbReference type="InParanoid" id="C7PWW3"/>
<dbReference type="KEGG" id="cai:Caci_8397"/>
<dbReference type="HOGENOM" id="CLU_032305_1_0_11"/>
<feature type="compositionally biased region" description="Pro residues" evidence="1">
    <location>
        <begin position="112"/>
        <end position="121"/>
    </location>
</feature>
<keyword evidence="5" id="KW-1185">Reference proteome</keyword>
<feature type="domain" description="HTH cro/C1-type" evidence="3">
    <location>
        <begin position="30"/>
        <end position="86"/>
    </location>
</feature>
<accession>C7PWW3</accession>
<dbReference type="InterPro" id="IPR001387">
    <property type="entry name" value="Cro/C1-type_HTH"/>
</dbReference>
<dbReference type="Proteomes" id="UP000000851">
    <property type="component" value="Chromosome"/>
</dbReference>
<feature type="region of interest" description="Disordered" evidence="1">
    <location>
        <begin position="110"/>
        <end position="140"/>
    </location>
</feature>
<keyword evidence="2" id="KW-1133">Transmembrane helix</keyword>